<comment type="caution">
    <text evidence="2">The sequence shown here is derived from an EMBL/GenBank/DDBJ whole genome shotgun (WGS) entry which is preliminary data.</text>
</comment>
<gene>
    <name evidence="2" type="ORF">B296_00040500</name>
</gene>
<feature type="region of interest" description="Disordered" evidence="1">
    <location>
        <begin position="1"/>
        <end position="25"/>
    </location>
</feature>
<evidence type="ECO:0000313" key="2">
    <source>
        <dbReference type="EMBL" id="RRT64246.1"/>
    </source>
</evidence>
<proteinExistence type="predicted"/>
<dbReference type="EMBL" id="AMZH03006266">
    <property type="protein sequence ID" value="RRT64246.1"/>
    <property type="molecule type" value="Genomic_DNA"/>
</dbReference>
<protein>
    <submittedName>
        <fullName evidence="2">Uncharacterized protein</fullName>
    </submittedName>
</protein>
<evidence type="ECO:0000313" key="3">
    <source>
        <dbReference type="Proteomes" id="UP000287651"/>
    </source>
</evidence>
<name>A0A426ZJT1_ENSVE</name>
<organism evidence="2 3">
    <name type="scientific">Ensete ventricosum</name>
    <name type="common">Abyssinian banana</name>
    <name type="synonym">Musa ensete</name>
    <dbReference type="NCBI Taxonomy" id="4639"/>
    <lineage>
        <taxon>Eukaryota</taxon>
        <taxon>Viridiplantae</taxon>
        <taxon>Streptophyta</taxon>
        <taxon>Embryophyta</taxon>
        <taxon>Tracheophyta</taxon>
        <taxon>Spermatophyta</taxon>
        <taxon>Magnoliopsida</taxon>
        <taxon>Liliopsida</taxon>
        <taxon>Zingiberales</taxon>
        <taxon>Musaceae</taxon>
        <taxon>Ensete</taxon>
    </lineage>
</organism>
<reference evidence="2 3" key="1">
    <citation type="journal article" date="2014" name="Agronomy (Basel)">
        <title>A Draft Genome Sequence for Ensete ventricosum, the Drought-Tolerant Tree Against Hunger.</title>
        <authorList>
            <person name="Harrison J."/>
            <person name="Moore K.A."/>
            <person name="Paszkiewicz K."/>
            <person name="Jones T."/>
            <person name="Grant M."/>
            <person name="Ambacheew D."/>
            <person name="Muzemil S."/>
            <person name="Studholme D.J."/>
        </authorList>
    </citation>
    <scope>NUCLEOTIDE SEQUENCE [LARGE SCALE GENOMIC DNA]</scope>
</reference>
<dbReference type="AlphaFoldDB" id="A0A426ZJT1"/>
<accession>A0A426ZJT1</accession>
<evidence type="ECO:0000256" key="1">
    <source>
        <dbReference type="SAM" id="MobiDB-lite"/>
    </source>
</evidence>
<sequence length="92" mass="9415">MGRGVLGYSVRKPGEEGITGADPVADAGKPLGVGRGHGVDEEAGLLAAVTEAAEGIVAVPASAALPVAFLPLRHRARRPSFPKTAPPRGRRR</sequence>
<dbReference type="Proteomes" id="UP000287651">
    <property type="component" value="Unassembled WGS sequence"/>
</dbReference>